<evidence type="ECO:0000313" key="6">
    <source>
        <dbReference type="EMBL" id="SEK73824.1"/>
    </source>
</evidence>
<dbReference type="PANTHER" id="PTHR10806">
    <property type="entry name" value="SIGNAL PEPTIDASE COMPLEX CATALYTIC SUBUNIT SEC11"/>
    <property type="match status" value="1"/>
</dbReference>
<evidence type="ECO:0000313" key="7">
    <source>
        <dbReference type="Proteomes" id="UP000183894"/>
    </source>
</evidence>
<dbReference type="PANTHER" id="PTHR10806:SF6">
    <property type="entry name" value="SIGNAL PEPTIDASE COMPLEX CATALYTIC SUBUNIT SEC11"/>
    <property type="match status" value="1"/>
</dbReference>
<evidence type="ECO:0000256" key="5">
    <source>
        <dbReference type="SAM" id="Phobius"/>
    </source>
</evidence>
<sequence length="178" mass="18576">MNLNPSTLLRGLLVTVVVLGVSIAVVFAVPAVVGADHGYVVLTGSMAPAIAAGDAIIVDDRPAARISEGDVITFVPSGFTSQSDVRVTHRVVAVHERADGVYFETKGDANEDPDPGLVPADRVIGVVVFSIPKFGYLVSFAGTPIGKLSIIVVPAVVLAVSEVYSLVEKGLGKQERER</sequence>
<dbReference type="SUPFAM" id="SSF51306">
    <property type="entry name" value="LexA/Signal peptidase"/>
    <property type="match status" value="1"/>
</dbReference>
<feature type="transmembrane region" description="Helical" evidence="5">
    <location>
        <begin position="148"/>
        <end position="167"/>
    </location>
</feature>
<dbReference type="GO" id="GO:0006465">
    <property type="term" value="P:signal peptide processing"/>
    <property type="evidence" value="ECO:0007669"/>
    <property type="project" value="InterPro"/>
</dbReference>
<protein>
    <submittedName>
        <fullName evidence="6">Signal peptidase, endoplasmic reticulum-type</fullName>
    </submittedName>
</protein>
<accession>A0A1H7JHG3</accession>
<reference evidence="6 7" key="1">
    <citation type="submission" date="2016-10" db="EMBL/GenBank/DDBJ databases">
        <authorList>
            <person name="de Groot N.N."/>
        </authorList>
    </citation>
    <scope>NUCLEOTIDE SEQUENCE [LARGE SCALE GENOMIC DNA]</scope>
    <source>
        <strain evidence="6 7">CDM_5</strain>
    </source>
</reference>
<evidence type="ECO:0000256" key="4">
    <source>
        <dbReference type="ARBA" id="ARBA00023136"/>
    </source>
</evidence>
<keyword evidence="3 5" id="KW-1133">Transmembrane helix</keyword>
<name>A0A1H7JHG3_HALLR</name>
<organism evidence="6 7">
    <name type="scientific">Haloferax larsenii</name>
    <dbReference type="NCBI Taxonomy" id="302484"/>
    <lineage>
        <taxon>Archaea</taxon>
        <taxon>Methanobacteriati</taxon>
        <taxon>Methanobacteriota</taxon>
        <taxon>Stenosarchaea group</taxon>
        <taxon>Halobacteria</taxon>
        <taxon>Halobacteriales</taxon>
        <taxon>Haloferacaceae</taxon>
        <taxon>Haloferax</taxon>
    </lineage>
</organism>
<dbReference type="Proteomes" id="UP000183894">
    <property type="component" value="Unassembled WGS sequence"/>
</dbReference>
<dbReference type="GO" id="GO:0004252">
    <property type="term" value="F:serine-type endopeptidase activity"/>
    <property type="evidence" value="ECO:0007669"/>
    <property type="project" value="InterPro"/>
</dbReference>
<evidence type="ECO:0000256" key="2">
    <source>
        <dbReference type="ARBA" id="ARBA00022692"/>
    </source>
</evidence>
<dbReference type="InterPro" id="IPR036286">
    <property type="entry name" value="LexA/Signal_pep-like_sf"/>
</dbReference>
<keyword evidence="4 5" id="KW-0472">Membrane</keyword>
<evidence type="ECO:0000256" key="3">
    <source>
        <dbReference type="ARBA" id="ARBA00022989"/>
    </source>
</evidence>
<dbReference type="InterPro" id="IPR001733">
    <property type="entry name" value="Peptidase_S26B"/>
</dbReference>
<dbReference type="Gene3D" id="2.10.109.10">
    <property type="entry name" value="Umud Fragment, subunit A"/>
    <property type="match status" value="1"/>
</dbReference>
<dbReference type="OrthoDB" id="4822at2157"/>
<dbReference type="RefSeq" id="WP_074792579.1">
    <property type="nucleotide sequence ID" value="NZ_FOAD01000001.1"/>
</dbReference>
<proteinExistence type="predicted"/>
<dbReference type="NCBIfam" id="TIGR02228">
    <property type="entry name" value="sigpep_I_arch"/>
    <property type="match status" value="1"/>
</dbReference>
<dbReference type="InterPro" id="IPR019533">
    <property type="entry name" value="Peptidase_S26"/>
</dbReference>
<dbReference type="EMBL" id="FOAD01000001">
    <property type="protein sequence ID" value="SEK73824.1"/>
    <property type="molecule type" value="Genomic_DNA"/>
</dbReference>
<dbReference type="AlphaFoldDB" id="A0A1H7JHG3"/>
<dbReference type="GO" id="GO:0016020">
    <property type="term" value="C:membrane"/>
    <property type="evidence" value="ECO:0007669"/>
    <property type="project" value="UniProtKB-SubCell"/>
</dbReference>
<comment type="subcellular location">
    <subcellularLocation>
        <location evidence="1">Membrane</location>
    </subcellularLocation>
</comment>
<gene>
    <name evidence="6" type="ORF">SAMN04488691_1011194</name>
</gene>
<dbReference type="CDD" id="cd06530">
    <property type="entry name" value="S26_SPase_I"/>
    <property type="match status" value="1"/>
</dbReference>
<keyword evidence="2 5" id="KW-0812">Transmembrane</keyword>
<feature type="transmembrane region" description="Helical" evidence="5">
    <location>
        <begin position="12"/>
        <end position="33"/>
    </location>
</feature>
<evidence type="ECO:0000256" key="1">
    <source>
        <dbReference type="ARBA" id="ARBA00004370"/>
    </source>
</evidence>